<accession>A0A7Y9PGK3</accession>
<keyword evidence="1" id="KW-0472">Membrane</keyword>
<keyword evidence="1" id="KW-1133">Transmembrane helix</keyword>
<proteinExistence type="predicted"/>
<dbReference type="PANTHER" id="PTHR47197">
    <property type="entry name" value="PROTEIN NIRF"/>
    <property type="match status" value="1"/>
</dbReference>
<dbReference type="RefSeq" id="WP_179489878.1">
    <property type="nucleotide sequence ID" value="NZ_JACCCW010000001.1"/>
</dbReference>
<dbReference type="Pfam" id="PF10282">
    <property type="entry name" value="Lactonase"/>
    <property type="match status" value="2"/>
</dbReference>
<evidence type="ECO:0000313" key="2">
    <source>
        <dbReference type="EMBL" id="NYF79523.1"/>
    </source>
</evidence>
<dbReference type="Gene3D" id="2.130.10.10">
    <property type="entry name" value="YVTN repeat-like/Quinoprotein amine dehydrogenase"/>
    <property type="match status" value="2"/>
</dbReference>
<keyword evidence="3" id="KW-1185">Reference proteome</keyword>
<dbReference type="Proteomes" id="UP000589520">
    <property type="component" value="Unassembled WGS sequence"/>
</dbReference>
<evidence type="ECO:0000256" key="1">
    <source>
        <dbReference type="SAM" id="Phobius"/>
    </source>
</evidence>
<keyword evidence="1" id="KW-0812">Transmembrane</keyword>
<dbReference type="GO" id="GO:0016853">
    <property type="term" value="F:isomerase activity"/>
    <property type="evidence" value="ECO:0007669"/>
    <property type="project" value="UniProtKB-KW"/>
</dbReference>
<dbReference type="InterPro" id="IPR015943">
    <property type="entry name" value="WD40/YVTN_repeat-like_dom_sf"/>
</dbReference>
<comment type="caution">
    <text evidence="2">The sequence shown here is derived from an EMBL/GenBank/DDBJ whole genome shotgun (WGS) entry which is preliminary data.</text>
</comment>
<name>A0A7Y9PGK3_9BACT</name>
<gene>
    <name evidence="2" type="ORF">HDF17_001810</name>
</gene>
<keyword evidence="2" id="KW-0413">Isomerase</keyword>
<dbReference type="InterPro" id="IPR051200">
    <property type="entry name" value="Host-pathogen_enzymatic-act"/>
</dbReference>
<sequence length="395" mass="39704">MSGAEKMEREDEVMHAEKKRFRLLEAALAGALLLLTGCGGFFPPLTTTTTTTSTTGDYVYVANATTETISGYVVSTSSAGAGTLTEISGSPYGLSLAPSEMVITPSNSFLYVSAGVDLYAYAIGTGGVLTLANSSNAVAITDLGVVSMDVSPDGKWLFALSNDGTTIYEYAINTSTGVLTLQATPTYTPASGTVVPQMIKVAPGGGYVFVALGTGGDLVFPFTTSTGLLGATPLKLATGSTKTSDNALAVDSGTTYLYIARSGTGSGVAVYSIGTGGALTEVTGSPFAAGNGPYDVILDSTGDYVYAANRTDGTISGFSIGTGGILTALSGSPYTSGSVVTSLARDNSGDYVLAASDGGSPDLGMYSMTTGKLTLATSTTTGTDPTGALMVVATH</sequence>
<protein>
    <submittedName>
        <fullName evidence="2">6-phosphogluconolactonase (Cycloisomerase 2 family)</fullName>
    </submittedName>
</protein>
<organism evidence="2 3">
    <name type="scientific">Granulicella arctica</name>
    <dbReference type="NCBI Taxonomy" id="940613"/>
    <lineage>
        <taxon>Bacteria</taxon>
        <taxon>Pseudomonadati</taxon>
        <taxon>Acidobacteriota</taxon>
        <taxon>Terriglobia</taxon>
        <taxon>Terriglobales</taxon>
        <taxon>Acidobacteriaceae</taxon>
        <taxon>Granulicella</taxon>
    </lineage>
</organism>
<dbReference type="SUPFAM" id="SSF50969">
    <property type="entry name" value="YVTN repeat-like/Quinoprotein amine dehydrogenase"/>
    <property type="match status" value="1"/>
</dbReference>
<feature type="transmembrane region" description="Helical" evidence="1">
    <location>
        <begin position="21"/>
        <end position="42"/>
    </location>
</feature>
<reference evidence="2 3" key="1">
    <citation type="submission" date="2020-07" db="EMBL/GenBank/DDBJ databases">
        <title>Genomic Encyclopedia of Type Strains, Phase IV (KMG-V): Genome sequencing to study the core and pangenomes of soil and plant-associated prokaryotes.</title>
        <authorList>
            <person name="Whitman W."/>
        </authorList>
    </citation>
    <scope>NUCLEOTIDE SEQUENCE [LARGE SCALE GENOMIC DNA]</scope>
    <source>
        <strain evidence="2 3">X4EP2</strain>
    </source>
</reference>
<dbReference type="PANTHER" id="PTHR47197:SF3">
    <property type="entry name" value="DIHYDRO-HEME D1 DEHYDROGENASE"/>
    <property type="match status" value="1"/>
</dbReference>
<evidence type="ECO:0000313" key="3">
    <source>
        <dbReference type="Proteomes" id="UP000589520"/>
    </source>
</evidence>
<dbReference type="EMBL" id="JACCCW010000001">
    <property type="protein sequence ID" value="NYF79523.1"/>
    <property type="molecule type" value="Genomic_DNA"/>
</dbReference>
<dbReference type="InterPro" id="IPR019405">
    <property type="entry name" value="Lactonase_7-beta_prop"/>
</dbReference>
<dbReference type="InterPro" id="IPR011044">
    <property type="entry name" value="Quino_amine_DH_bsu"/>
</dbReference>
<dbReference type="AlphaFoldDB" id="A0A7Y9PGK3"/>